<sequence length="426" mass="47652">FNSPDQSEEAFTALIDSGSTVTVISQSACERIFGRSLPCDDEPFHVTTLSGRIALHRTVASHCLLGVRMRILISPVSPLLRLQSRDIDVMLGMDWLHILGATVTLHPGAEPPWTISPLRRPSDPSVGLALSTLSCETTIDEPDFTLRRRSTSGPSRFYWEVEWKWLSGQEPSFPILKPPSFPESVARLTSQQKVIFYDQLRMWVRNGFLLPTHPSQLKGVLTCFPHVSMDKHTKVRPVLNYVWLNDLLISCPHSKGPPTTCLGELRSWRTCNPHDWFIIDVTTAYLKLRVAPHQQYWQGIIIPDWPEPNTFRLSRVGFGLHIAGKALDRALSHRLTSTRTAFPVKKYVDDVAVHRSDLSVVQSALAEDDLATKPPTPLAGSSVLGVTITPTGRWVRKKPLDLDTIPSTRKQLASLLGKLTAHYPVC</sequence>
<dbReference type="EMBL" id="JABANM010019541">
    <property type="protein sequence ID" value="KAF4724298.1"/>
    <property type="molecule type" value="Genomic_DNA"/>
</dbReference>
<reference evidence="3 4" key="1">
    <citation type="submission" date="2020-04" db="EMBL/GenBank/DDBJ databases">
        <title>Perkinsus olseni comparative genomics.</title>
        <authorList>
            <person name="Bogema D.R."/>
        </authorList>
    </citation>
    <scope>NUCLEOTIDE SEQUENCE [LARGE SCALE GENOMIC DNA]</scope>
    <source>
        <strain evidence="2">ATCC PRA-205</strain>
        <strain evidence="1 3">ATCC PRA-207</strain>
    </source>
</reference>
<comment type="caution">
    <text evidence="1">The sequence shown here is derived from an EMBL/GenBank/DDBJ whole genome shotgun (WGS) entry which is preliminary data.</text>
</comment>
<proteinExistence type="predicted"/>
<protein>
    <submittedName>
        <fullName evidence="1">Uncharacterized protein</fullName>
    </submittedName>
</protein>
<dbReference type="InterPro" id="IPR043502">
    <property type="entry name" value="DNA/RNA_pol_sf"/>
</dbReference>
<organism evidence="1 3">
    <name type="scientific">Perkinsus olseni</name>
    <name type="common">Perkinsus atlanticus</name>
    <dbReference type="NCBI Taxonomy" id="32597"/>
    <lineage>
        <taxon>Eukaryota</taxon>
        <taxon>Sar</taxon>
        <taxon>Alveolata</taxon>
        <taxon>Perkinsozoa</taxon>
        <taxon>Perkinsea</taxon>
        <taxon>Perkinsida</taxon>
        <taxon>Perkinsidae</taxon>
        <taxon>Perkinsus</taxon>
    </lineage>
</organism>
<evidence type="ECO:0000313" key="3">
    <source>
        <dbReference type="Proteomes" id="UP000553632"/>
    </source>
</evidence>
<dbReference type="Proteomes" id="UP000553632">
    <property type="component" value="Unassembled WGS sequence"/>
</dbReference>
<dbReference type="GO" id="GO:0006508">
    <property type="term" value="P:proteolysis"/>
    <property type="evidence" value="ECO:0007669"/>
    <property type="project" value="InterPro"/>
</dbReference>
<dbReference type="EMBL" id="JABANO010037945">
    <property type="protein sequence ID" value="KAF4699382.1"/>
    <property type="molecule type" value="Genomic_DNA"/>
</dbReference>
<evidence type="ECO:0000313" key="2">
    <source>
        <dbReference type="EMBL" id="KAF4724298.1"/>
    </source>
</evidence>
<feature type="non-terminal residue" evidence="1">
    <location>
        <position position="1"/>
    </location>
</feature>
<name>A0A7J6PTP4_PEROL</name>
<accession>A0A7J6PTP4</accession>
<evidence type="ECO:0000313" key="4">
    <source>
        <dbReference type="Proteomes" id="UP000574390"/>
    </source>
</evidence>
<keyword evidence="3" id="KW-1185">Reference proteome</keyword>
<dbReference type="Proteomes" id="UP000574390">
    <property type="component" value="Unassembled WGS sequence"/>
</dbReference>
<feature type="non-terminal residue" evidence="1">
    <location>
        <position position="426"/>
    </location>
</feature>
<dbReference type="GO" id="GO:0004190">
    <property type="term" value="F:aspartic-type endopeptidase activity"/>
    <property type="evidence" value="ECO:0007669"/>
    <property type="project" value="InterPro"/>
</dbReference>
<dbReference type="PROSITE" id="PS00141">
    <property type="entry name" value="ASP_PROTEASE"/>
    <property type="match status" value="1"/>
</dbReference>
<dbReference type="InterPro" id="IPR001969">
    <property type="entry name" value="Aspartic_peptidase_AS"/>
</dbReference>
<dbReference type="SUPFAM" id="SSF50630">
    <property type="entry name" value="Acid proteases"/>
    <property type="match status" value="1"/>
</dbReference>
<dbReference type="Gene3D" id="2.40.70.10">
    <property type="entry name" value="Acid Proteases"/>
    <property type="match status" value="1"/>
</dbReference>
<dbReference type="AlphaFoldDB" id="A0A7J6PTP4"/>
<evidence type="ECO:0000313" key="1">
    <source>
        <dbReference type="EMBL" id="KAF4699382.1"/>
    </source>
</evidence>
<dbReference type="CDD" id="cd00303">
    <property type="entry name" value="retropepsin_like"/>
    <property type="match status" value="1"/>
</dbReference>
<dbReference type="Pfam" id="PF08284">
    <property type="entry name" value="RVP_2"/>
    <property type="match status" value="1"/>
</dbReference>
<gene>
    <name evidence="2" type="ORF">FOZ62_004877</name>
    <name evidence="1" type="ORF">FOZ63_006910</name>
</gene>
<dbReference type="InterPro" id="IPR021109">
    <property type="entry name" value="Peptidase_aspartic_dom_sf"/>
</dbReference>
<dbReference type="SUPFAM" id="SSF56672">
    <property type="entry name" value="DNA/RNA polymerases"/>
    <property type="match status" value="1"/>
</dbReference>